<gene>
    <name evidence="1" type="ORF">GCM10009838_42450</name>
</gene>
<evidence type="ECO:0000313" key="2">
    <source>
        <dbReference type="Proteomes" id="UP001499854"/>
    </source>
</evidence>
<dbReference type="Proteomes" id="UP001499854">
    <property type="component" value="Unassembled WGS sequence"/>
</dbReference>
<comment type="caution">
    <text evidence="1">The sequence shown here is derived from an EMBL/GenBank/DDBJ whole genome shotgun (WGS) entry which is preliminary data.</text>
</comment>
<dbReference type="SUPFAM" id="SSF159245">
    <property type="entry name" value="AttH-like"/>
    <property type="match status" value="1"/>
</dbReference>
<name>A0ABN2RZ90_9ACTN</name>
<proteinExistence type="predicted"/>
<dbReference type="RefSeq" id="WP_344658808.1">
    <property type="nucleotide sequence ID" value="NZ_BAAAQM010000023.1"/>
</dbReference>
<organism evidence="1 2">
    <name type="scientific">Catenulispora subtropica</name>
    <dbReference type="NCBI Taxonomy" id="450798"/>
    <lineage>
        <taxon>Bacteria</taxon>
        <taxon>Bacillati</taxon>
        <taxon>Actinomycetota</taxon>
        <taxon>Actinomycetes</taxon>
        <taxon>Catenulisporales</taxon>
        <taxon>Catenulisporaceae</taxon>
        <taxon>Catenulispora</taxon>
    </lineage>
</organism>
<sequence length="376" mass="41665">MSDRHQDLSPLDDFPFHQTSESMAHVATSDRNFYDRYYFNVHHGVGDLFLAMGVGQYPNLGVTDAFAAIVHRGVHRVVRASRELGTDRGDTSVGPFRVDVLEPLNKLRVVLEPGEYELSFDLTWTGSIAATREPRQFVRRHGRVWMDSVRLAQTGFWEGTLRVGDDVLAVTPDTWWGSRDRSWGIRPVGEAEPAGIQGKDGAPPTFHWVYAPMQFDDFSILVIIQEDEDGGRVLEEALKVYRDGRPAESLGRPDVELHYTSGTRDVQTAAVTFSGRAEKVMVTQLVPLHMAVGSGYGLDADWRHGMYQGPEPVVQQVVMPAAEAAAKSGMFGVTERLARFDYDGPEGSRVGYGLFETLSIGAHRPSGFADWLAVAP</sequence>
<evidence type="ECO:0000313" key="1">
    <source>
        <dbReference type="EMBL" id="GAA1977519.1"/>
    </source>
</evidence>
<protein>
    <submittedName>
        <fullName evidence="1">Uncharacterized protein</fullName>
    </submittedName>
</protein>
<dbReference type="EMBL" id="BAAAQM010000023">
    <property type="protein sequence ID" value="GAA1977519.1"/>
    <property type="molecule type" value="Genomic_DNA"/>
</dbReference>
<reference evidence="1 2" key="1">
    <citation type="journal article" date="2019" name="Int. J. Syst. Evol. Microbiol.">
        <title>The Global Catalogue of Microorganisms (GCM) 10K type strain sequencing project: providing services to taxonomists for standard genome sequencing and annotation.</title>
        <authorList>
            <consortium name="The Broad Institute Genomics Platform"/>
            <consortium name="The Broad Institute Genome Sequencing Center for Infectious Disease"/>
            <person name="Wu L."/>
            <person name="Ma J."/>
        </authorList>
    </citation>
    <scope>NUCLEOTIDE SEQUENCE [LARGE SCALE GENOMIC DNA]</scope>
    <source>
        <strain evidence="1 2">JCM 16013</strain>
    </source>
</reference>
<keyword evidence="2" id="KW-1185">Reference proteome</keyword>
<accession>A0ABN2RZ90</accession>